<dbReference type="AlphaFoldDB" id="A0A645EN64"/>
<dbReference type="InterPro" id="IPR025945">
    <property type="entry name" value="DHHW"/>
</dbReference>
<evidence type="ECO:0008006" key="2">
    <source>
        <dbReference type="Google" id="ProtNLM"/>
    </source>
</evidence>
<protein>
    <recommendedName>
        <fullName evidence="2">AlgX/AlgJ SGNH hydrolase-like domain-containing protein</fullName>
    </recommendedName>
</protein>
<proteinExistence type="predicted"/>
<comment type="caution">
    <text evidence="1">The sequence shown here is derived from an EMBL/GenBank/DDBJ whole genome shotgun (WGS) entry which is preliminary data.</text>
</comment>
<sequence>MFSAYDIFRQPIQDNTYVYFRTDHHWTARGAYLAADAMLQAKGYQTVPLSDYREQTIEGYLGSIYLHGRNAKLKELVDSIEVFYPLLPAKAYRVSNAYKKGELPVIDDAQKNYLVFLGGTNGPYRLIEGGYHTGRNMLLVCDSFGNSIAPFFLPYYDGVYLVDFRDEYYSREAAAAGVKEYIRRCNIHDIYIVLSEANGIGTNYLNKAMPFNIN</sequence>
<dbReference type="Pfam" id="PF14286">
    <property type="entry name" value="DHHW"/>
    <property type="match status" value="1"/>
</dbReference>
<name>A0A645EN64_9ZZZZ</name>
<dbReference type="EMBL" id="VSSQ01049375">
    <property type="protein sequence ID" value="MPN03458.1"/>
    <property type="molecule type" value="Genomic_DNA"/>
</dbReference>
<reference evidence="1" key="1">
    <citation type="submission" date="2019-08" db="EMBL/GenBank/DDBJ databases">
        <authorList>
            <person name="Kucharzyk K."/>
            <person name="Murdoch R.W."/>
            <person name="Higgins S."/>
            <person name="Loffler F."/>
        </authorList>
    </citation>
    <scope>NUCLEOTIDE SEQUENCE</scope>
</reference>
<accession>A0A645EN64</accession>
<gene>
    <name evidence="1" type="ORF">SDC9_150688</name>
</gene>
<organism evidence="1">
    <name type="scientific">bioreactor metagenome</name>
    <dbReference type="NCBI Taxonomy" id="1076179"/>
    <lineage>
        <taxon>unclassified sequences</taxon>
        <taxon>metagenomes</taxon>
        <taxon>ecological metagenomes</taxon>
    </lineage>
</organism>
<evidence type="ECO:0000313" key="1">
    <source>
        <dbReference type="EMBL" id="MPN03458.1"/>
    </source>
</evidence>